<accession>A0A814W9V7</accession>
<comment type="caution">
    <text evidence="1">The sequence shown here is derived from an EMBL/GenBank/DDBJ whole genome shotgun (WGS) entry which is preliminary data.</text>
</comment>
<protein>
    <submittedName>
        <fullName evidence="1">Uncharacterized protein</fullName>
    </submittedName>
</protein>
<name>A0A814W9V7_9BILA</name>
<sequence length="157" mass="18269">MAHYSEFTQYLTVAIDHVCSPGYREMFEVVAKDPPDSVTMEQRTSLYLYPNVISWEYPHFIDRWTEQHVKSFLLDKDLDILLPVLDGMDGQLLHQTYSICQANQQAMFLSFKEDIVKSQQTTLTLKEYLTFLKEIKVYIPYTIGNQLNSPSAVCNLM</sequence>
<evidence type="ECO:0000313" key="2">
    <source>
        <dbReference type="Proteomes" id="UP000663845"/>
    </source>
</evidence>
<gene>
    <name evidence="1" type="ORF">JYZ213_LOCUS26825</name>
</gene>
<dbReference type="EMBL" id="CAJNOG010000363">
    <property type="protein sequence ID" value="CAF1199565.1"/>
    <property type="molecule type" value="Genomic_DNA"/>
</dbReference>
<organism evidence="1 2">
    <name type="scientific">Adineta steineri</name>
    <dbReference type="NCBI Taxonomy" id="433720"/>
    <lineage>
        <taxon>Eukaryota</taxon>
        <taxon>Metazoa</taxon>
        <taxon>Spiralia</taxon>
        <taxon>Gnathifera</taxon>
        <taxon>Rotifera</taxon>
        <taxon>Eurotatoria</taxon>
        <taxon>Bdelloidea</taxon>
        <taxon>Adinetida</taxon>
        <taxon>Adinetidae</taxon>
        <taxon>Adineta</taxon>
    </lineage>
</organism>
<dbReference type="Proteomes" id="UP000663845">
    <property type="component" value="Unassembled WGS sequence"/>
</dbReference>
<dbReference type="AlphaFoldDB" id="A0A814W9V7"/>
<proteinExistence type="predicted"/>
<reference evidence="1" key="1">
    <citation type="submission" date="2021-02" db="EMBL/GenBank/DDBJ databases">
        <authorList>
            <person name="Nowell W R."/>
        </authorList>
    </citation>
    <scope>NUCLEOTIDE SEQUENCE</scope>
</reference>
<evidence type="ECO:0000313" key="1">
    <source>
        <dbReference type="EMBL" id="CAF1199565.1"/>
    </source>
</evidence>